<dbReference type="InterPro" id="IPR029021">
    <property type="entry name" value="Prot-tyrosine_phosphatase-like"/>
</dbReference>
<evidence type="ECO:0000313" key="5">
    <source>
        <dbReference type="Proteomes" id="UP000178367"/>
    </source>
</evidence>
<dbReference type="AlphaFoldDB" id="A0A1F5SFW6"/>
<comment type="caution">
    <text evidence="4">The sequence shown here is derived from an EMBL/GenBank/DDBJ whole genome shotgun (WGS) entry which is preliminary data.</text>
</comment>
<dbReference type="Proteomes" id="UP000178367">
    <property type="component" value="Unassembled WGS sequence"/>
</dbReference>
<dbReference type="InterPro" id="IPR016130">
    <property type="entry name" value="Tyr_Pase_AS"/>
</dbReference>
<proteinExistence type="inferred from homology"/>
<feature type="domain" description="Tyrosine specific protein phosphatases" evidence="3">
    <location>
        <begin position="132"/>
        <end position="161"/>
    </location>
</feature>
<dbReference type="Pfam" id="PF03162">
    <property type="entry name" value="Y_phosphatase2"/>
    <property type="match status" value="1"/>
</dbReference>
<comment type="similarity">
    <text evidence="1">Belongs to the protein-tyrosine phosphatase family.</text>
</comment>
<sequence>MKTFLVLLFIVCLLCSCALISREDKTGENPLGVQKRCYLKRCVAENLLYGESHRGAFPPNIDPVRGLPLNKIIYRSGRVSARFVPRLKNFGLKTIITLGTVDAPTRAMIKKSGLTHREFRFTSENLSAEKIQRVIEDIKSLPGPMLVHCRAGADRTGLLIACLRAYYGENDHDKLFAEMHGYCHITFKKYRYYHEILDWFIDKY</sequence>
<reference evidence="4 5" key="1">
    <citation type="journal article" date="2016" name="Nat. Commun.">
        <title>Thousands of microbial genomes shed light on interconnected biogeochemical processes in an aquifer system.</title>
        <authorList>
            <person name="Anantharaman K."/>
            <person name="Brown C.T."/>
            <person name="Hug L.A."/>
            <person name="Sharon I."/>
            <person name="Castelle C.J."/>
            <person name="Probst A.J."/>
            <person name="Thomas B.C."/>
            <person name="Singh A."/>
            <person name="Wilkins M.J."/>
            <person name="Karaoz U."/>
            <person name="Brodie E.L."/>
            <person name="Williams K.H."/>
            <person name="Hubbard S.S."/>
            <person name="Banfield J.F."/>
        </authorList>
    </citation>
    <scope>NUCLEOTIDE SEQUENCE [LARGE SCALE GENOMIC DNA]</scope>
</reference>
<dbReference type="GO" id="GO:0016791">
    <property type="term" value="F:phosphatase activity"/>
    <property type="evidence" value="ECO:0007669"/>
    <property type="project" value="TreeGrafter"/>
</dbReference>
<name>A0A1F5SFW6_9BACT</name>
<protein>
    <recommendedName>
        <fullName evidence="3">Tyrosine specific protein phosphatases domain-containing protein</fullName>
    </recommendedName>
</protein>
<dbReference type="PROSITE" id="PS00383">
    <property type="entry name" value="TYR_PHOSPHATASE_1"/>
    <property type="match status" value="1"/>
</dbReference>
<dbReference type="EMBL" id="MFGB01000020">
    <property type="protein sequence ID" value="OGF25607.1"/>
    <property type="molecule type" value="Genomic_DNA"/>
</dbReference>
<evidence type="ECO:0000313" key="4">
    <source>
        <dbReference type="EMBL" id="OGF25607.1"/>
    </source>
</evidence>
<dbReference type="PANTHER" id="PTHR31126:SF1">
    <property type="entry name" value="TYROSINE SPECIFIC PROTEIN PHOSPHATASES DOMAIN-CONTAINING PROTEIN"/>
    <property type="match status" value="1"/>
</dbReference>
<feature type="signal peptide" evidence="2">
    <location>
        <begin position="1"/>
        <end position="20"/>
    </location>
</feature>
<dbReference type="Gene3D" id="3.90.190.10">
    <property type="entry name" value="Protein tyrosine phosphatase superfamily"/>
    <property type="match status" value="1"/>
</dbReference>
<evidence type="ECO:0000259" key="3">
    <source>
        <dbReference type="PROSITE" id="PS50056"/>
    </source>
</evidence>
<accession>A0A1F5SFW6</accession>
<gene>
    <name evidence="4" type="ORF">A2227_00130</name>
</gene>
<keyword evidence="2" id="KW-0732">Signal</keyword>
<feature type="chain" id="PRO_5009521195" description="Tyrosine specific protein phosphatases domain-containing protein" evidence="2">
    <location>
        <begin position="21"/>
        <end position="204"/>
    </location>
</feature>
<dbReference type="PROSITE" id="PS51257">
    <property type="entry name" value="PROKAR_LIPOPROTEIN"/>
    <property type="match status" value="1"/>
</dbReference>
<dbReference type="InterPro" id="IPR000387">
    <property type="entry name" value="Tyr_Pase_dom"/>
</dbReference>
<organism evidence="4 5">
    <name type="scientific">Candidatus Falkowbacteria bacterium RIFOXYA2_FULL_47_19</name>
    <dbReference type="NCBI Taxonomy" id="1797994"/>
    <lineage>
        <taxon>Bacteria</taxon>
        <taxon>Candidatus Falkowiibacteriota</taxon>
    </lineage>
</organism>
<dbReference type="PANTHER" id="PTHR31126">
    <property type="entry name" value="TYROSINE-PROTEIN PHOSPHATASE"/>
    <property type="match status" value="1"/>
</dbReference>
<evidence type="ECO:0000256" key="2">
    <source>
        <dbReference type="SAM" id="SignalP"/>
    </source>
</evidence>
<dbReference type="PROSITE" id="PS50056">
    <property type="entry name" value="TYR_PHOSPHATASE_2"/>
    <property type="match status" value="1"/>
</dbReference>
<dbReference type="STRING" id="1797994.A2227_00130"/>
<dbReference type="SUPFAM" id="SSF52799">
    <property type="entry name" value="(Phosphotyrosine protein) phosphatases II"/>
    <property type="match status" value="1"/>
</dbReference>
<dbReference type="InterPro" id="IPR004861">
    <property type="entry name" value="Siw14-like"/>
</dbReference>
<evidence type="ECO:0000256" key="1">
    <source>
        <dbReference type="ARBA" id="ARBA00009580"/>
    </source>
</evidence>